<dbReference type="Proteomes" id="UP001589608">
    <property type="component" value="Unassembled WGS sequence"/>
</dbReference>
<dbReference type="InterPro" id="IPR012347">
    <property type="entry name" value="Ferritin-like"/>
</dbReference>
<protein>
    <submittedName>
        <fullName evidence="4">DUF4142 domain-containing protein</fullName>
    </submittedName>
</protein>
<feature type="signal peptide" evidence="2">
    <location>
        <begin position="1"/>
        <end position="28"/>
    </location>
</feature>
<gene>
    <name evidence="4" type="ORF">ACFFTR_19365</name>
</gene>
<accession>A0ABV5M8Q5</accession>
<sequence>MRVLFSIKVAAAAAAVLAAAVAPAPAQAAAKDLSSMDKMFVDAAGHGSAYEVAGGKVAADQATNSALRSFGRQMVTDHTKAGDRLATLAEDLGLTAPDKPDSVQRAIIGIWSGLSGSAFDCSYAPTMYADHGADVGLFEREAADGQNSKLRSFARDTLPTLRKHLAMAATNVKNLSCGTGNSNDFPTPDPGPTWTHGPNPWPTWTGRPDPWPTDRPTHRPTTHPTAWPTTRPRHTPTATPTATPTRTHTVRPTPTGTRPTGRPTLTLWPTILPTSWPTRFPLPTGPLTLPTTVP</sequence>
<evidence type="ECO:0000256" key="1">
    <source>
        <dbReference type="SAM" id="MobiDB-lite"/>
    </source>
</evidence>
<feature type="compositionally biased region" description="Low complexity" evidence="1">
    <location>
        <begin position="222"/>
        <end position="267"/>
    </location>
</feature>
<dbReference type="PANTHER" id="PTHR38593:SF1">
    <property type="entry name" value="BLR2558 PROTEIN"/>
    <property type="match status" value="1"/>
</dbReference>
<proteinExistence type="predicted"/>
<comment type="caution">
    <text evidence="4">The sequence shown here is derived from an EMBL/GenBank/DDBJ whole genome shotgun (WGS) entry which is preliminary data.</text>
</comment>
<dbReference type="EMBL" id="JBHMCA010000041">
    <property type="protein sequence ID" value="MFB9445239.1"/>
    <property type="molecule type" value="Genomic_DNA"/>
</dbReference>
<organism evidence="4 5">
    <name type="scientific">Dactylosporangium vinaceum</name>
    <dbReference type="NCBI Taxonomy" id="53362"/>
    <lineage>
        <taxon>Bacteria</taxon>
        <taxon>Bacillati</taxon>
        <taxon>Actinomycetota</taxon>
        <taxon>Actinomycetes</taxon>
        <taxon>Micromonosporales</taxon>
        <taxon>Micromonosporaceae</taxon>
        <taxon>Dactylosporangium</taxon>
    </lineage>
</organism>
<evidence type="ECO:0000313" key="4">
    <source>
        <dbReference type="EMBL" id="MFB9445239.1"/>
    </source>
</evidence>
<dbReference type="InterPro" id="IPR025419">
    <property type="entry name" value="DUF4142"/>
</dbReference>
<name>A0ABV5M8Q5_9ACTN</name>
<feature type="region of interest" description="Disordered" evidence="1">
    <location>
        <begin position="179"/>
        <end position="267"/>
    </location>
</feature>
<evidence type="ECO:0000313" key="5">
    <source>
        <dbReference type="Proteomes" id="UP001589608"/>
    </source>
</evidence>
<evidence type="ECO:0000256" key="2">
    <source>
        <dbReference type="SAM" id="SignalP"/>
    </source>
</evidence>
<evidence type="ECO:0000259" key="3">
    <source>
        <dbReference type="Pfam" id="PF13628"/>
    </source>
</evidence>
<dbReference type="Pfam" id="PF13628">
    <property type="entry name" value="DUF4142"/>
    <property type="match status" value="1"/>
</dbReference>
<feature type="chain" id="PRO_5046830110" evidence="2">
    <location>
        <begin position="29"/>
        <end position="294"/>
    </location>
</feature>
<dbReference type="RefSeq" id="WP_223095895.1">
    <property type="nucleotide sequence ID" value="NZ_CP061913.1"/>
</dbReference>
<reference evidence="4 5" key="1">
    <citation type="submission" date="2024-09" db="EMBL/GenBank/DDBJ databases">
        <authorList>
            <person name="Sun Q."/>
            <person name="Mori K."/>
        </authorList>
    </citation>
    <scope>NUCLEOTIDE SEQUENCE [LARGE SCALE GENOMIC DNA]</scope>
    <source>
        <strain evidence="4 5">JCM 3307</strain>
    </source>
</reference>
<feature type="domain" description="DUF4142" evidence="3">
    <location>
        <begin position="37"/>
        <end position="169"/>
    </location>
</feature>
<dbReference type="PANTHER" id="PTHR38593">
    <property type="entry name" value="BLR2558 PROTEIN"/>
    <property type="match status" value="1"/>
</dbReference>
<keyword evidence="2" id="KW-0732">Signal</keyword>
<keyword evidence="5" id="KW-1185">Reference proteome</keyword>
<dbReference type="Gene3D" id="1.20.1260.10">
    <property type="match status" value="1"/>
</dbReference>